<keyword evidence="1" id="KW-0805">Transcription regulation</keyword>
<sequence length="334" mass="35924">MPQASIREVAKRAGVSVGTVSNVLNRPDLVAEETRARVLSAIDDLGFVRNESARRLRQGPPTRSRAFGVLIEDVANPYYTDVAQGAESALNADDVDVIWCTSNGSTHKERRALELLVEQRVAGVLITPVGLDDDRLSWLRAQGLVVVVLDRHQHPTDVCSVRVDHAAGGDIAVSRLHALGRDRIAFVTGGPDSDPTTERHDGARRALAREGGTELLTLVQDTMTATAGQQAARRLIDLTPAPSAVFCANDLLAIGVINELLRCGVKVPEEIAVIGYDDIELAATAAVPLTTVRQPRQELGRAAARLALTEAAEGIDHRHRHVVLTPELVTRDSA</sequence>
<dbReference type="PANTHER" id="PTHR30146:SF109">
    <property type="entry name" value="HTH-TYPE TRANSCRIPTIONAL REGULATOR GALS"/>
    <property type="match status" value="1"/>
</dbReference>
<keyword evidence="3" id="KW-0804">Transcription</keyword>
<protein>
    <submittedName>
        <fullName evidence="5">LacI family DNA-binding transcriptional regulator</fullName>
    </submittedName>
</protein>
<dbReference type="InterPro" id="IPR046335">
    <property type="entry name" value="LacI/GalR-like_sensor"/>
</dbReference>
<proteinExistence type="predicted"/>
<dbReference type="RefSeq" id="WP_187244984.1">
    <property type="nucleotide sequence ID" value="NZ_BAAAOK010000037.1"/>
</dbReference>
<dbReference type="CDD" id="cd01392">
    <property type="entry name" value="HTH_LacI"/>
    <property type="match status" value="1"/>
</dbReference>
<dbReference type="GO" id="GO:0003677">
    <property type="term" value="F:DNA binding"/>
    <property type="evidence" value="ECO:0007669"/>
    <property type="project" value="UniProtKB-KW"/>
</dbReference>
<evidence type="ECO:0000259" key="4">
    <source>
        <dbReference type="PROSITE" id="PS50932"/>
    </source>
</evidence>
<dbReference type="PANTHER" id="PTHR30146">
    <property type="entry name" value="LACI-RELATED TRANSCRIPTIONAL REPRESSOR"/>
    <property type="match status" value="1"/>
</dbReference>
<organism evidence="5 6">
    <name type="scientific">Actinomadura alba</name>
    <dbReference type="NCBI Taxonomy" id="406431"/>
    <lineage>
        <taxon>Bacteria</taxon>
        <taxon>Bacillati</taxon>
        <taxon>Actinomycetota</taxon>
        <taxon>Actinomycetes</taxon>
        <taxon>Streptosporangiales</taxon>
        <taxon>Thermomonosporaceae</taxon>
        <taxon>Actinomadura</taxon>
    </lineage>
</organism>
<name>A0ABR7LU83_9ACTN</name>
<keyword evidence="6" id="KW-1185">Reference proteome</keyword>
<reference evidence="5 6" key="1">
    <citation type="submission" date="2020-06" db="EMBL/GenBank/DDBJ databases">
        <title>Actinomadura xiongansis sp. nov., isolated from soil of Baiyangdian.</title>
        <authorList>
            <person name="Zhang X."/>
        </authorList>
    </citation>
    <scope>NUCLEOTIDE SEQUENCE [LARGE SCALE GENOMIC DNA]</scope>
    <source>
        <strain evidence="5 6">HBUM206468</strain>
    </source>
</reference>
<evidence type="ECO:0000313" key="5">
    <source>
        <dbReference type="EMBL" id="MBC6467968.1"/>
    </source>
</evidence>
<gene>
    <name evidence="5" type="ORF">HKK74_21075</name>
</gene>
<dbReference type="Gene3D" id="3.40.50.2300">
    <property type="match status" value="2"/>
</dbReference>
<accession>A0ABR7LU83</accession>
<evidence type="ECO:0000256" key="3">
    <source>
        <dbReference type="ARBA" id="ARBA00023163"/>
    </source>
</evidence>
<dbReference type="SUPFAM" id="SSF53822">
    <property type="entry name" value="Periplasmic binding protein-like I"/>
    <property type="match status" value="1"/>
</dbReference>
<dbReference type="SMART" id="SM00354">
    <property type="entry name" value="HTH_LACI"/>
    <property type="match status" value="1"/>
</dbReference>
<evidence type="ECO:0000256" key="1">
    <source>
        <dbReference type="ARBA" id="ARBA00023015"/>
    </source>
</evidence>
<comment type="caution">
    <text evidence="5">The sequence shown here is derived from an EMBL/GenBank/DDBJ whole genome shotgun (WGS) entry which is preliminary data.</text>
</comment>
<evidence type="ECO:0000256" key="2">
    <source>
        <dbReference type="ARBA" id="ARBA00023125"/>
    </source>
</evidence>
<dbReference type="Pfam" id="PF00356">
    <property type="entry name" value="LacI"/>
    <property type="match status" value="1"/>
</dbReference>
<dbReference type="InterPro" id="IPR000843">
    <property type="entry name" value="HTH_LacI"/>
</dbReference>
<dbReference type="Pfam" id="PF13377">
    <property type="entry name" value="Peripla_BP_3"/>
    <property type="match status" value="1"/>
</dbReference>
<dbReference type="SUPFAM" id="SSF47413">
    <property type="entry name" value="lambda repressor-like DNA-binding domains"/>
    <property type="match status" value="1"/>
</dbReference>
<dbReference type="PROSITE" id="PS50932">
    <property type="entry name" value="HTH_LACI_2"/>
    <property type="match status" value="1"/>
</dbReference>
<feature type="domain" description="HTH lacI-type" evidence="4">
    <location>
        <begin position="4"/>
        <end position="58"/>
    </location>
</feature>
<dbReference type="Gene3D" id="1.10.260.40">
    <property type="entry name" value="lambda repressor-like DNA-binding domains"/>
    <property type="match status" value="1"/>
</dbReference>
<evidence type="ECO:0000313" key="6">
    <source>
        <dbReference type="Proteomes" id="UP000805614"/>
    </source>
</evidence>
<dbReference type="PROSITE" id="PS00356">
    <property type="entry name" value="HTH_LACI_1"/>
    <property type="match status" value="1"/>
</dbReference>
<dbReference type="Proteomes" id="UP000805614">
    <property type="component" value="Unassembled WGS sequence"/>
</dbReference>
<dbReference type="InterPro" id="IPR010982">
    <property type="entry name" value="Lambda_DNA-bd_dom_sf"/>
</dbReference>
<dbReference type="EMBL" id="JABVEC010000016">
    <property type="protein sequence ID" value="MBC6467968.1"/>
    <property type="molecule type" value="Genomic_DNA"/>
</dbReference>
<dbReference type="InterPro" id="IPR028082">
    <property type="entry name" value="Peripla_BP_I"/>
</dbReference>
<keyword evidence="2 5" id="KW-0238">DNA-binding</keyword>